<dbReference type="InterPro" id="IPR014752">
    <property type="entry name" value="Arrestin-like_C"/>
</dbReference>
<evidence type="ECO:0000256" key="1">
    <source>
        <dbReference type="SAM" id="MobiDB-lite"/>
    </source>
</evidence>
<protein>
    <recommendedName>
        <fullName evidence="2">Arrestin C-terminal-like domain-containing protein</fullName>
    </recommendedName>
</protein>
<dbReference type="InterPro" id="IPR011022">
    <property type="entry name" value="Arrestin_C-like"/>
</dbReference>
<reference evidence="3" key="1">
    <citation type="submission" date="2019-10" db="EMBL/GenBank/DDBJ databases">
        <authorList>
            <consortium name="DOE Joint Genome Institute"/>
            <person name="Kuo A."/>
            <person name="Miyauchi S."/>
            <person name="Kiss E."/>
            <person name="Drula E."/>
            <person name="Kohler A."/>
            <person name="Sanchez-Garcia M."/>
            <person name="Andreopoulos B."/>
            <person name="Barry K.W."/>
            <person name="Bonito G."/>
            <person name="Buee M."/>
            <person name="Carver A."/>
            <person name="Chen C."/>
            <person name="Cichocki N."/>
            <person name="Clum A."/>
            <person name="Culley D."/>
            <person name="Crous P.W."/>
            <person name="Fauchery L."/>
            <person name="Girlanda M."/>
            <person name="Hayes R."/>
            <person name="Keri Z."/>
            <person name="LaButti K."/>
            <person name="Lipzen A."/>
            <person name="Lombard V."/>
            <person name="Magnuson J."/>
            <person name="Maillard F."/>
            <person name="Morin E."/>
            <person name="Murat C."/>
            <person name="Nolan M."/>
            <person name="Ohm R."/>
            <person name="Pangilinan J."/>
            <person name="Pereira M."/>
            <person name="Perotto S."/>
            <person name="Peter M."/>
            <person name="Riley R."/>
            <person name="Sitrit Y."/>
            <person name="Stielow B."/>
            <person name="Szollosi G."/>
            <person name="Zifcakova L."/>
            <person name="Stursova M."/>
            <person name="Spatafora J.W."/>
            <person name="Tedersoo L."/>
            <person name="Vaario L.-M."/>
            <person name="Yamada A."/>
            <person name="Yan M."/>
            <person name="Wang P."/>
            <person name="Xu J."/>
            <person name="Bruns T."/>
            <person name="Baldrian P."/>
            <person name="Vilgalys R."/>
            <person name="Henrissat B."/>
            <person name="Grigoriev I.V."/>
            <person name="Hibbett D."/>
            <person name="Nagy L.G."/>
            <person name="Martin F.M."/>
        </authorList>
    </citation>
    <scope>NUCLEOTIDE SEQUENCE</scope>
    <source>
        <strain evidence="3">Prilba</strain>
    </source>
</reference>
<dbReference type="SUPFAM" id="SSF81296">
    <property type="entry name" value="E set domains"/>
    <property type="match status" value="1"/>
</dbReference>
<sequence length="809" mass="87180">MAAYVPSSDLNALAPISTRQGADVDLLASTLHQVLQGTTHHTHDTDRQDSAPRRDDKHTGIELVVDTDVLALKGAGAEVTPALLSGQIVLDLAESTSVKEITLQFRGKAKLPPVENVPVGFSNSPMTSIVCNHEWSFLEGEKKHSHTLKAGRHLFPFQLHLGGSLPSTLYTSAYRGASVSYKLRAVATRPGFAHNLQTQRGITLLRSFAPEALEYQQSLEIENTWPEKIMYSIMVPHKAWAAGDDLTAVIKLSPLAKGVRPLSVVTTLNETIKVHSRTGWQNSTRLVITTKHEFRNGQAVCVERQDHRSRSNSYHSPLTRDHPQHFSHPPPPLGRAMPSTSTSSSGLSNNSLAHYSPEAGSSTAAQSPYSNAEPGSESHSVPIDFELSEGEIATKLEISLPLSTAPTHSLEPIVTSHRIRWSILIDNPDGHTSELRCSLPLHILDYRFLNEAKSATAQTRRLLLGGPEVPEGDSPEHEQLPSYPSHIRDRIANMYLPDDAVLRVTNPWIHQGIRPVQLEMDQDGRQSNFTSGADTPLEAHYVSPPIGHGDLEYVNSELLLSLSQNAPSPPIMASPPETAPSSRSASRRASQVPSRVQSRAPSPERERDPSSHNQHSRRSSAAGTGNAISSSDTAAAAAAAGSSTYLHANSTASRNVHGLFHATMRPLTSLTSSFVLSSRHHTPSLPPPLPLPPHSSGSGGGGGSGPSSPRHPGTTGPSASTASLPRTVPVTSHSLLRRAFTVVPDYDIASRGFLGGVTPLETLQGLPSYDEAEMQRSRSESDLASIAHRRLAPLLPLRSDEPEPSVPTD</sequence>
<reference evidence="3" key="2">
    <citation type="journal article" date="2020" name="Nat. Commun.">
        <title>Large-scale genome sequencing of mycorrhizal fungi provides insights into the early evolution of symbiotic traits.</title>
        <authorList>
            <person name="Miyauchi S."/>
            <person name="Kiss E."/>
            <person name="Kuo A."/>
            <person name="Drula E."/>
            <person name="Kohler A."/>
            <person name="Sanchez-Garcia M."/>
            <person name="Morin E."/>
            <person name="Andreopoulos B."/>
            <person name="Barry K.W."/>
            <person name="Bonito G."/>
            <person name="Buee M."/>
            <person name="Carver A."/>
            <person name="Chen C."/>
            <person name="Cichocki N."/>
            <person name="Clum A."/>
            <person name="Culley D."/>
            <person name="Crous P.W."/>
            <person name="Fauchery L."/>
            <person name="Girlanda M."/>
            <person name="Hayes R.D."/>
            <person name="Keri Z."/>
            <person name="LaButti K."/>
            <person name="Lipzen A."/>
            <person name="Lombard V."/>
            <person name="Magnuson J."/>
            <person name="Maillard F."/>
            <person name="Murat C."/>
            <person name="Nolan M."/>
            <person name="Ohm R.A."/>
            <person name="Pangilinan J."/>
            <person name="Pereira M.F."/>
            <person name="Perotto S."/>
            <person name="Peter M."/>
            <person name="Pfister S."/>
            <person name="Riley R."/>
            <person name="Sitrit Y."/>
            <person name="Stielow J.B."/>
            <person name="Szollosi G."/>
            <person name="Zifcakova L."/>
            <person name="Stursova M."/>
            <person name="Spatafora J.W."/>
            <person name="Tedersoo L."/>
            <person name="Vaario L.M."/>
            <person name="Yamada A."/>
            <person name="Yan M."/>
            <person name="Wang P."/>
            <person name="Xu J."/>
            <person name="Bruns T."/>
            <person name="Baldrian P."/>
            <person name="Vilgalys R."/>
            <person name="Dunand C."/>
            <person name="Henrissat B."/>
            <person name="Grigoriev I.V."/>
            <person name="Hibbett D."/>
            <person name="Nagy L.G."/>
            <person name="Martin F.M."/>
        </authorList>
    </citation>
    <scope>NUCLEOTIDE SEQUENCE</scope>
    <source>
        <strain evidence="3">Prilba</strain>
    </source>
</reference>
<name>A0A9P5TB89_9AGAM</name>
<dbReference type="Proteomes" id="UP000759537">
    <property type="component" value="Unassembled WGS sequence"/>
</dbReference>
<comment type="caution">
    <text evidence="3">The sequence shown here is derived from an EMBL/GenBank/DDBJ whole genome shotgun (WGS) entry which is preliminary data.</text>
</comment>
<feature type="compositionally biased region" description="Basic and acidic residues" evidence="1">
    <location>
        <begin position="41"/>
        <end position="58"/>
    </location>
</feature>
<evidence type="ECO:0000313" key="3">
    <source>
        <dbReference type="EMBL" id="KAF8482575.1"/>
    </source>
</evidence>
<feature type="region of interest" description="Disordered" evidence="1">
    <location>
        <begin position="37"/>
        <end position="58"/>
    </location>
</feature>
<dbReference type="SMART" id="SM01017">
    <property type="entry name" value="Arrestin_C"/>
    <property type="match status" value="1"/>
</dbReference>
<feature type="compositionally biased region" description="Low complexity" evidence="1">
    <location>
        <begin position="706"/>
        <end position="718"/>
    </location>
</feature>
<dbReference type="GO" id="GO:0030674">
    <property type="term" value="F:protein-macromolecule adaptor activity"/>
    <property type="evidence" value="ECO:0007669"/>
    <property type="project" value="TreeGrafter"/>
</dbReference>
<dbReference type="EMBL" id="WHVB01000005">
    <property type="protein sequence ID" value="KAF8482575.1"/>
    <property type="molecule type" value="Genomic_DNA"/>
</dbReference>
<dbReference type="OrthoDB" id="2333384at2759"/>
<dbReference type="InterPro" id="IPR011021">
    <property type="entry name" value="Arrestin-like_N"/>
</dbReference>
<feature type="compositionally biased region" description="Low complexity" evidence="1">
    <location>
        <begin position="580"/>
        <end position="599"/>
    </location>
</feature>
<proteinExistence type="predicted"/>
<feature type="domain" description="Arrestin C-terminal-like" evidence="2">
    <location>
        <begin position="225"/>
        <end position="448"/>
    </location>
</feature>
<evidence type="ECO:0000259" key="2">
    <source>
        <dbReference type="SMART" id="SM01017"/>
    </source>
</evidence>
<feature type="region of interest" description="Disordered" evidence="1">
    <location>
        <begin position="678"/>
        <end position="726"/>
    </location>
</feature>
<dbReference type="GO" id="GO:0005829">
    <property type="term" value="C:cytosol"/>
    <property type="evidence" value="ECO:0007669"/>
    <property type="project" value="TreeGrafter"/>
</dbReference>
<dbReference type="AlphaFoldDB" id="A0A9P5TB89"/>
<dbReference type="Pfam" id="PF00339">
    <property type="entry name" value="Arrestin_N"/>
    <property type="match status" value="1"/>
</dbReference>
<evidence type="ECO:0000313" key="4">
    <source>
        <dbReference type="Proteomes" id="UP000759537"/>
    </source>
</evidence>
<feature type="region of interest" description="Disordered" evidence="1">
    <location>
        <begin position="771"/>
        <end position="809"/>
    </location>
</feature>
<feature type="region of interest" description="Disordered" evidence="1">
    <location>
        <begin position="565"/>
        <end position="628"/>
    </location>
</feature>
<gene>
    <name evidence="3" type="ORF">DFH94DRAFT_823033</name>
</gene>
<feature type="region of interest" description="Disordered" evidence="1">
    <location>
        <begin position="524"/>
        <end position="543"/>
    </location>
</feature>
<feature type="region of interest" description="Disordered" evidence="1">
    <location>
        <begin position="299"/>
        <end position="381"/>
    </location>
</feature>
<feature type="compositionally biased region" description="Pro residues" evidence="1">
    <location>
        <begin position="684"/>
        <end position="693"/>
    </location>
</feature>
<dbReference type="PANTHER" id="PTHR11188">
    <property type="entry name" value="ARRESTIN DOMAIN CONTAINING PROTEIN"/>
    <property type="match status" value="1"/>
</dbReference>
<dbReference type="PANTHER" id="PTHR11188:SF17">
    <property type="entry name" value="FI21816P1"/>
    <property type="match status" value="1"/>
</dbReference>
<dbReference type="GO" id="GO:0070086">
    <property type="term" value="P:ubiquitin-dependent endocytosis"/>
    <property type="evidence" value="ECO:0007669"/>
    <property type="project" value="TreeGrafter"/>
</dbReference>
<keyword evidence="4" id="KW-1185">Reference proteome</keyword>
<dbReference type="Gene3D" id="2.60.40.640">
    <property type="match status" value="1"/>
</dbReference>
<dbReference type="GO" id="GO:0005886">
    <property type="term" value="C:plasma membrane"/>
    <property type="evidence" value="ECO:0007669"/>
    <property type="project" value="TreeGrafter"/>
</dbReference>
<dbReference type="InterPro" id="IPR050357">
    <property type="entry name" value="Arrestin_domain-protein"/>
</dbReference>
<dbReference type="GO" id="GO:0031625">
    <property type="term" value="F:ubiquitin protein ligase binding"/>
    <property type="evidence" value="ECO:0007669"/>
    <property type="project" value="TreeGrafter"/>
</dbReference>
<accession>A0A9P5TB89</accession>
<feature type="compositionally biased region" description="Low complexity" evidence="1">
    <location>
        <begin position="339"/>
        <end position="352"/>
    </location>
</feature>
<feature type="compositionally biased region" description="Polar residues" evidence="1">
    <location>
        <begin position="359"/>
        <end position="370"/>
    </location>
</feature>
<dbReference type="InterPro" id="IPR014756">
    <property type="entry name" value="Ig_E-set"/>
</dbReference>
<organism evidence="3 4">
    <name type="scientific">Russula ochroleuca</name>
    <dbReference type="NCBI Taxonomy" id="152965"/>
    <lineage>
        <taxon>Eukaryota</taxon>
        <taxon>Fungi</taxon>
        <taxon>Dikarya</taxon>
        <taxon>Basidiomycota</taxon>
        <taxon>Agaricomycotina</taxon>
        <taxon>Agaricomycetes</taxon>
        <taxon>Russulales</taxon>
        <taxon>Russulaceae</taxon>
        <taxon>Russula</taxon>
    </lineage>
</organism>